<dbReference type="HOGENOM" id="CLU_2005391_0_0_1"/>
<dbReference type="InterPro" id="IPR004875">
    <property type="entry name" value="DDE_SF_endonuclease_dom"/>
</dbReference>
<evidence type="ECO:0000259" key="1">
    <source>
        <dbReference type="Pfam" id="PF03184"/>
    </source>
</evidence>
<dbReference type="AlphaFoldDB" id="A0A0C9U4Y8"/>
<keyword evidence="3" id="KW-1185">Reference proteome</keyword>
<sequence>MSGCKPSNKWVAHFLEWHLEVSVYHPHPLDPKRAQAFNPTTIDAYFDLLEDVIAHYEVPVENIYNTDEKGVNLVAFNNNILLLAIPPKTTHKLQPLDVGVFGPFQTAWVKHCEDCHLLKPCDPL</sequence>
<proteinExistence type="predicted"/>
<name>A0A0C9U4Y8_SPHS4</name>
<accession>A0A0C9U4Y8</accession>
<feature type="domain" description="DDE-1" evidence="1">
    <location>
        <begin position="72"/>
        <end position="111"/>
    </location>
</feature>
<gene>
    <name evidence="2" type="ORF">M422DRAFT_177172</name>
</gene>
<dbReference type="Proteomes" id="UP000054279">
    <property type="component" value="Unassembled WGS sequence"/>
</dbReference>
<evidence type="ECO:0000313" key="2">
    <source>
        <dbReference type="EMBL" id="KIJ38018.1"/>
    </source>
</evidence>
<organism evidence="2 3">
    <name type="scientific">Sphaerobolus stellatus (strain SS14)</name>
    <dbReference type="NCBI Taxonomy" id="990650"/>
    <lineage>
        <taxon>Eukaryota</taxon>
        <taxon>Fungi</taxon>
        <taxon>Dikarya</taxon>
        <taxon>Basidiomycota</taxon>
        <taxon>Agaricomycotina</taxon>
        <taxon>Agaricomycetes</taxon>
        <taxon>Phallomycetidae</taxon>
        <taxon>Geastrales</taxon>
        <taxon>Sphaerobolaceae</taxon>
        <taxon>Sphaerobolus</taxon>
    </lineage>
</organism>
<reference evidence="2 3" key="1">
    <citation type="submission" date="2014-06" db="EMBL/GenBank/DDBJ databases">
        <title>Evolutionary Origins and Diversification of the Mycorrhizal Mutualists.</title>
        <authorList>
            <consortium name="DOE Joint Genome Institute"/>
            <consortium name="Mycorrhizal Genomics Consortium"/>
            <person name="Kohler A."/>
            <person name="Kuo A."/>
            <person name="Nagy L.G."/>
            <person name="Floudas D."/>
            <person name="Copeland A."/>
            <person name="Barry K.W."/>
            <person name="Cichocki N."/>
            <person name="Veneault-Fourrey C."/>
            <person name="LaButti K."/>
            <person name="Lindquist E.A."/>
            <person name="Lipzen A."/>
            <person name="Lundell T."/>
            <person name="Morin E."/>
            <person name="Murat C."/>
            <person name="Riley R."/>
            <person name="Ohm R."/>
            <person name="Sun H."/>
            <person name="Tunlid A."/>
            <person name="Henrissat B."/>
            <person name="Grigoriev I.V."/>
            <person name="Hibbett D.S."/>
            <person name="Martin F."/>
        </authorList>
    </citation>
    <scope>NUCLEOTIDE SEQUENCE [LARGE SCALE GENOMIC DNA]</scope>
    <source>
        <strain evidence="2 3">SS14</strain>
    </source>
</reference>
<dbReference type="Pfam" id="PF03184">
    <property type="entry name" value="DDE_1"/>
    <property type="match status" value="1"/>
</dbReference>
<protein>
    <recommendedName>
        <fullName evidence="1">DDE-1 domain-containing protein</fullName>
    </recommendedName>
</protein>
<evidence type="ECO:0000313" key="3">
    <source>
        <dbReference type="Proteomes" id="UP000054279"/>
    </source>
</evidence>
<dbReference type="OrthoDB" id="3064354at2759"/>
<dbReference type="EMBL" id="KN837164">
    <property type="protein sequence ID" value="KIJ38018.1"/>
    <property type="molecule type" value="Genomic_DNA"/>
</dbReference>
<dbReference type="GO" id="GO:0003676">
    <property type="term" value="F:nucleic acid binding"/>
    <property type="evidence" value="ECO:0007669"/>
    <property type="project" value="InterPro"/>
</dbReference>